<dbReference type="AlphaFoldDB" id="A0A0P1LKA5"/>
<accession>A0A0N7MRV6</accession>
<dbReference type="EC" id="2.5.1.17" evidence="4 15"/>
<protein>
    <recommendedName>
        <fullName evidence="5 15">Corrinoid adenosyltransferase</fullName>
        <ecNumber evidence="4 15">2.5.1.17</ecNumber>
    </recommendedName>
    <alternativeName>
        <fullName evidence="10 15">Cob(II)alamin adenosyltransferase</fullName>
    </alternativeName>
    <alternativeName>
        <fullName evidence="12 15">Cob(II)yrinic acid a,c-diamide adenosyltransferase</fullName>
    </alternativeName>
    <alternativeName>
        <fullName evidence="11 15">Cobinamide/cobalamin adenosyltransferase</fullName>
    </alternativeName>
</protein>
<keyword evidence="6" id="KW-0963">Cytoplasm</keyword>
<comment type="catalytic activity">
    <reaction evidence="14 15">
        <text>2 cob(II)alamin + reduced [electron-transfer flavoprotein] + 2 ATP = 2 adenosylcob(III)alamin + 2 triphosphate + oxidized [electron-transfer flavoprotein] + 3 H(+)</text>
        <dbReference type="Rhea" id="RHEA:28671"/>
        <dbReference type="Rhea" id="RHEA-COMP:10685"/>
        <dbReference type="Rhea" id="RHEA-COMP:10686"/>
        <dbReference type="ChEBI" id="CHEBI:15378"/>
        <dbReference type="ChEBI" id="CHEBI:16304"/>
        <dbReference type="ChEBI" id="CHEBI:18036"/>
        <dbReference type="ChEBI" id="CHEBI:18408"/>
        <dbReference type="ChEBI" id="CHEBI:30616"/>
        <dbReference type="ChEBI" id="CHEBI:57692"/>
        <dbReference type="ChEBI" id="CHEBI:58307"/>
        <dbReference type="EC" id="2.5.1.17"/>
    </reaction>
</comment>
<accession>A0A0P1MIV2</accession>
<evidence type="ECO:0000256" key="12">
    <source>
        <dbReference type="ARBA" id="ARBA00033354"/>
    </source>
</evidence>
<evidence type="ECO:0000313" key="17">
    <source>
        <dbReference type="EMBL" id="CUS95085.1"/>
    </source>
</evidence>
<dbReference type="RefSeq" id="WP_047134529.1">
    <property type="nucleotide sequence ID" value="NZ_CZVI01000062.1"/>
</dbReference>
<dbReference type="Proteomes" id="UP000182011">
    <property type="component" value="Unassembled WGS sequence"/>
</dbReference>
<reference evidence="19 20" key="1">
    <citation type="submission" date="2015-11" db="EMBL/GenBank/DDBJ databases">
        <authorList>
            <person name="Varghese N."/>
        </authorList>
    </citation>
    <scope>NUCLEOTIDE SEQUENCE [LARGE SCALE GENOMIC DNA]</scope>
    <source>
        <strain evidence="17 20">JGI-8</strain>
    </source>
</reference>
<evidence type="ECO:0000256" key="5">
    <source>
        <dbReference type="ARBA" id="ARBA00020963"/>
    </source>
</evidence>
<dbReference type="GO" id="GO:0008817">
    <property type="term" value="F:corrinoid adenosyltransferase activity"/>
    <property type="evidence" value="ECO:0007669"/>
    <property type="project" value="UniProtKB-UniRule"/>
</dbReference>
<dbReference type="PANTHER" id="PTHR12213">
    <property type="entry name" value="CORRINOID ADENOSYLTRANSFERASE"/>
    <property type="match status" value="1"/>
</dbReference>
<gene>
    <name evidence="18" type="ORF">JGI4_01395</name>
    <name evidence="17" type="ORF">JGI8_02105</name>
</gene>
<comment type="pathway">
    <text evidence="2 15">Cofactor biosynthesis; adenosylcobalamin biosynthesis; adenosylcobalamin from cob(II)yrinate a,c-diamide: step 2/7.</text>
</comment>
<sequence length="180" mass="20337">MKIYTRTGDDGTTSIFAGGRVKKNDARVEAYGTIDEFNSILGIARAVSKNEFISGIIRDIQNLLFVLGSDLATPIDVKNERVKRISKDDIEMIEKLIDEIDKELSPLKNFILPGGTLLASLLHHARTVCRRAERRLVSLSEKERINEHVIPFVNRLSDLLFVLARYANKIENVDDIKWTG</sequence>
<dbReference type="InterPro" id="IPR036451">
    <property type="entry name" value="CblAdoTrfase-like_sf"/>
</dbReference>
<dbReference type="GO" id="GO:0009236">
    <property type="term" value="P:cobalamin biosynthetic process"/>
    <property type="evidence" value="ECO:0007669"/>
    <property type="project" value="UniProtKB-UniRule"/>
</dbReference>
<accession>A0A0P1LA57</accession>
<dbReference type="InterPro" id="IPR029499">
    <property type="entry name" value="PduO-typ"/>
</dbReference>
<dbReference type="SUPFAM" id="SSF89028">
    <property type="entry name" value="Cobalamin adenosyltransferase-like"/>
    <property type="match status" value="1"/>
</dbReference>
<dbReference type="OrthoDB" id="9778896at2"/>
<name>A0A0P1LKA5_9BACT</name>
<evidence type="ECO:0000256" key="9">
    <source>
        <dbReference type="ARBA" id="ARBA00022840"/>
    </source>
</evidence>
<dbReference type="GO" id="GO:0005524">
    <property type="term" value="F:ATP binding"/>
    <property type="evidence" value="ECO:0007669"/>
    <property type="project" value="UniProtKB-UniRule"/>
</dbReference>
<dbReference type="GO" id="GO:0005737">
    <property type="term" value="C:cytoplasm"/>
    <property type="evidence" value="ECO:0007669"/>
    <property type="project" value="UniProtKB-SubCell"/>
</dbReference>
<dbReference type="Proteomes" id="UP000182200">
    <property type="component" value="Unassembled WGS sequence"/>
</dbReference>
<evidence type="ECO:0000256" key="10">
    <source>
        <dbReference type="ARBA" id="ARBA00031529"/>
    </source>
</evidence>
<proteinExistence type="inferred from homology"/>
<accession>A0A0P1NT96</accession>
<evidence type="ECO:0000313" key="20">
    <source>
        <dbReference type="Proteomes" id="UP000182200"/>
    </source>
</evidence>
<evidence type="ECO:0000259" key="16">
    <source>
        <dbReference type="Pfam" id="PF01923"/>
    </source>
</evidence>
<accession>A0A0P1MT32</accession>
<dbReference type="EMBL" id="CZVI01000062">
    <property type="protein sequence ID" value="CUS95085.1"/>
    <property type="molecule type" value="Genomic_DNA"/>
</dbReference>
<feature type="domain" description="Cobalamin adenosyltransferase-like" evidence="16">
    <location>
        <begin position="3"/>
        <end position="167"/>
    </location>
</feature>
<keyword evidence="7 15" id="KW-0808">Transferase</keyword>
<accession>A0A0S4N5H5</accession>
<evidence type="ECO:0000256" key="13">
    <source>
        <dbReference type="ARBA" id="ARBA00048555"/>
    </source>
</evidence>
<evidence type="ECO:0000256" key="6">
    <source>
        <dbReference type="ARBA" id="ARBA00022490"/>
    </source>
</evidence>
<organism evidence="18 19">
    <name type="scientific">Candidatus Kryptonium thompsonii</name>
    <dbReference type="NCBI Taxonomy" id="1633631"/>
    <lineage>
        <taxon>Bacteria</taxon>
        <taxon>Pseudomonadati</taxon>
        <taxon>Candidatus Kryptoniota</taxon>
        <taxon>Candidatus Kryptonium</taxon>
    </lineage>
</organism>
<dbReference type="Pfam" id="PF01923">
    <property type="entry name" value="Cob_adeno_trans"/>
    <property type="match status" value="1"/>
</dbReference>
<evidence type="ECO:0000256" key="15">
    <source>
        <dbReference type="RuleBase" id="RU366026"/>
    </source>
</evidence>
<dbReference type="UniPathway" id="UPA00148">
    <property type="reaction ID" value="UER00233"/>
</dbReference>
<keyword evidence="9 15" id="KW-0067">ATP-binding</keyword>
<evidence type="ECO:0000256" key="8">
    <source>
        <dbReference type="ARBA" id="ARBA00022741"/>
    </source>
</evidence>
<evidence type="ECO:0000256" key="14">
    <source>
        <dbReference type="ARBA" id="ARBA00048692"/>
    </source>
</evidence>
<evidence type="ECO:0000256" key="4">
    <source>
        <dbReference type="ARBA" id="ARBA00012454"/>
    </source>
</evidence>
<comment type="subcellular location">
    <subcellularLocation>
        <location evidence="1">Cytoplasm</location>
    </subcellularLocation>
</comment>
<evidence type="ECO:0000256" key="7">
    <source>
        <dbReference type="ARBA" id="ARBA00022679"/>
    </source>
</evidence>
<evidence type="ECO:0000256" key="3">
    <source>
        <dbReference type="ARBA" id="ARBA00007487"/>
    </source>
</evidence>
<evidence type="ECO:0000256" key="1">
    <source>
        <dbReference type="ARBA" id="ARBA00004496"/>
    </source>
</evidence>
<evidence type="ECO:0000256" key="2">
    <source>
        <dbReference type="ARBA" id="ARBA00005121"/>
    </source>
</evidence>
<accession>A0A0P1M1C3</accession>
<reference evidence="18" key="2">
    <citation type="submission" date="2015-11" db="EMBL/GenBank/DDBJ databases">
        <authorList>
            <person name="Zhang Y."/>
            <person name="Guo Z."/>
        </authorList>
    </citation>
    <scope>NUCLEOTIDE SEQUENCE [LARGE SCALE GENOMIC DNA]</scope>
    <source>
        <strain evidence="18">JGI-4</strain>
    </source>
</reference>
<evidence type="ECO:0000313" key="18">
    <source>
        <dbReference type="EMBL" id="CUU05976.1"/>
    </source>
</evidence>
<accession>A0A0P1P5V8</accession>
<evidence type="ECO:0000256" key="11">
    <source>
        <dbReference type="ARBA" id="ARBA00033334"/>
    </source>
</evidence>
<dbReference type="Gene3D" id="1.20.1200.10">
    <property type="entry name" value="Cobalamin adenosyltransferase-like"/>
    <property type="match status" value="1"/>
</dbReference>
<dbReference type="STRING" id="1633631.GCA_001442925_01390"/>
<keyword evidence="8 15" id="KW-0547">Nucleotide-binding</keyword>
<keyword evidence="15" id="KW-0169">Cobalamin biosynthesis</keyword>
<comment type="catalytic activity">
    <reaction evidence="13 15">
        <text>2 cob(II)yrinate a,c diamide + reduced [electron-transfer flavoprotein] + 2 ATP = 2 adenosylcob(III)yrinate a,c-diamide + 2 triphosphate + oxidized [electron-transfer flavoprotein] + 3 H(+)</text>
        <dbReference type="Rhea" id="RHEA:11528"/>
        <dbReference type="Rhea" id="RHEA-COMP:10685"/>
        <dbReference type="Rhea" id="RHEA-COMP:10686"/>
        <dbReference type="ChEBI" id="CHEBI:15378"/>
        <dbReference type="ChEBI" id="CHEBI:18036"/>
        <dbReference type="ChEBI" id="CHEBI:30616"/>
        <dbReference type="ChEBI" id="CHEBI:57692"/>
        <dbReference type="ChEBI" id="CHEBI:58307"/>
        <dbReference type="ChEBI" id="CHEBI:58503"/>
        <dbReference type="ChEBI" id="CHEBI:58537"/>
        <dbReference type="EC" id="2.5.1.17"/>
    </reaction>
</comment>
<dbReference type="InterPro" id="IPR016030">
    <property type="entry name" value="CblAdoTrfase-like"/>
</dbReference>
<accession>A0A0P1LKA5</accession>
<dbReference type="NCBIfam" id="TIGR00636">
    <property type="entry name" value="PduO_Nterm"/>
    <property type="match status" value="1"/>
</dbReference>
<keyword evidence="20" id="KW-1185">Reference proteome</keyword>
<dbReference type="FunFam" id="1.20.1200.10:FF:000003">
    <property type="entry name" value="ATP:cob(I)alamin adenosyltransferase"/>
    <property type="match status" value="1"/>
</dbReference>
<comment type="similarity">
    <text evidence="3 15">Belongs to the Cob(I)alamin adenosyltransferase family.</text>
</comment>
<evidence type="ECO:0000313" key="19">
    <source>
        <dbReference type="Proteomes" id="UP000182011"/>
    </source>
</evidence>
<dbReference type="EMBL" id="FAOP01000005">
    <property type="protein sequence ID" value="CUU05976.1"/>
    <property type="molecule type" value="Genomic_DNA"/>
</dbReference>
<dbReference type="PANTHER" id="PTHR12213:SF0">
    <property type="entry name" value="CORRINOID ADENOSYLTRANSFERASE MMAB"/>
    <property type="match status" value="1"/>
</dbReference>